<accession>A0A381YXJ7</accession>
<dbReference type="EMBL" id="UINC01019234">
    <property type="protein sequence ID" value="SVA81342.1"/>
    <property type="molecule type" value="Genomic_DNA"/>
</dbReference>
<feature type="non-terminal residue" evidence="1">
    <location>
        <position position="39"/>
    </location>
</feature>
<reference evidence="1" key="1">
    <citation type="submission" date="2018-05" db="EMBL/GenBank/DDBJ databases">
        <authorList>
            <person name="Lanie J.A."/>
            <person name="Ng W.-L."/>
            <person name="Kazmierczak K.M."/>
            <person name="Andrzejewski T.M."/>
            <person name="Davidsen T.M."/>
            <person name="Wayne K.J."/>
            <person name="Tettelin H."/>
            <person name="Glass J.I."/>
            <person name="Rusch D."/>
            <person name="Podicherti R."/>
            <person name="Tsui H.-C.T."/>
            <person name="Winkler M.E."/>
        </authorList>
    </citation>
    <scope>NUCLEOTIDE SEQUENCE</scope>
</reference>
<gene>
    <name evidence="1" type="ORF">METZ01_LOCUS134196</name>
</gene>
<dbReference type="AlphaFoldDB" id="A0A381YXJ7"/>
<name>A0A381YXJ7_9ZZZZ</name>
<organism evidence="1">
    <name type="scientific">marine metagenome</name>
    <dbReference type="NCBI Taxonomy" id="408172"/>
    <lineage>
        <taxon>unclassified sequences</taxon>
        <taxon>metagenomes</taxon>
        <taxon>ecological metagenomes</taxon>
    </lineage>
</organism>
<sequence length="39" mass="4399">MTIEFPEPELFEITTNGSLISIQTKLNLRVKDGYIDSGQ</sequence>
<evidence type="ECO:0000313" key="1">
    <source>
        <dbReference type="EMBL" id="SVA81342.1"/>
    </source>
</evidence>
<protein>
    <submittedName>
        <fullName evidence="1">Uncharacterized protein</fullName>
    </submittedName>
</protein>
<proteinExistence type="predicted"/>